<dbReference type="EMBL" id="JARKNE010000010">
    <property type="protein sequence ID" value="KAK5793327.1"/>
    <property type="molecule type" value="Genomic_DNA"/>
</dbReference>
<feature type="domain" description="RNase H type-1" evidence="1">
    <location>
        <begin position="214"/>
        <end position="334"/>
    </location>
</feature>
<dbReference type="InterPro" id="IPR002156">
    <property type="entry name" value="RNaseH_domain"/>
</dbReference>
<proteinExistence type="predicted"/>
<dbReference type="CDD" id="cd06222">
    <property type="entry name" value="RNase_H_like"/>
    <property type="match status" value="1"/>
</dbReference>
<evidence type="ECO:0000259" key="1">
    <source>
        <dbReference type="Pfam" id="PF13456"/>
    </source>
</evidence>
<dbReference type="Pfam" id="PF13456">
    <property type="entry name" value="RVT_3"/>
    <property type="match status" value="1"/>
</dbReference>
<dbReference type="InterPro" id="IPR012337">
    <property type="entry name" value="RNaseH-like_sf"/>
</dbReference>
<evidence type="ECO:0000313" key="3">
    <source>
        <dbReference type="Proteomes" id="UP001358586"/>
    </source>
</evidence>
<dbReference type="PANTHER" id="PTHR33116">
    <property type="entry name" value="REVERSE TRANSCRIPTASE ZINC-BINDING DOMAIN-CONTAINING PROTEIN-RELATED-RELATED"/>
    <property type="match status" value="1"/>
</dbReference>
<gene>
    <name evidence="2" type="ORF">PVK06_034470</name>
</gene>
<dbReference type="InterPro" id="IPR044730">
    <property type="entry name" value="RNase_H-like_dom_plant"/>
</dbReference>
<protein>
    <recommendedName>
        <fullName evidence="1">RNase H type-1 domain-containing protein</fullName>
    </recommendedName>
</protein>
<dbReference type="SUPFAM" id="SSF53098">
    <property type="entry name" value="Ribonuclease H-like"/>
    <property type="match status" value="1"/>
</dbReference>
<sequence length="370" mass="42626">MTDFLNNLLGFQKVDDLGHYIGIPLFHKKVTNSTIHFVIEKVRMKLQSWDARQSSFAGRATLAQSVLLAIPSYFMQSMMIPRKICDEIECLVRRFIWRTSDGKKKTLLVGWDSICQPKWCGGLGMRQFLDQNIVFLLKLGYKLVSDDEALWVRVLRSKYRVNDPFPVSIAKAKSFFLWKSLSKVWNLLHDNLLWSVGDALSHEELSSKDWIFLNTDGVVQKISGRAVVEGAVRDGTSNWVMGYNRFLGNCLIFNAELWGILDGLKLIQRRGHSNVIIHSNSLEVVKAIHDNVSKSSTFALIRRIHRILSQESHWILRYIPREENHSADDIAKLAFGRDEDLDLFESPPDEVLDFLKSDKERIFVPLEYPM</sequence>
<accession>A0ABR0NEB9</accession>
<dbReference type="Proteomes" id="UP001358586">
    <property type="component" value="Chromosome 10"/>
</dbReference>
<dbReference type="InterPro" id="IPR036397">
    <property type="entry name" value="RNaseH_sf"/>
</dbReference>
<dbReference type="PANTHER" id="PTHR33116:SF75">
    <property type="entry name" value="RIBONUCLEASE H PROTEIN"/>
    <property type="match status" value="1"/>
</dbReference>
<evidence type="ECO:0000313" key="2">
    <source>
        <dbReference type="EMBL" id="KAK5793327.1"/>
    </source>
</evidence>
<reference evidence="2 3" key="1">
    <citation type="submission" date="2023-03" db="EMBL/GenBank/DDBJ databases">
        <title>WGS of Gossypium arboreum.</title>
        <authorList>
            <person name="Yu D."/>
        </authorList>
    </citation>
    <scope>NUCLEOTIDE SEQUENCE [LARGE SCALE GENOMIC DNA]</scope>
    <source>
        <tissue evidence="2">Leaf</tissue>
    </source>
</reference>
<name>A0ABR0NEB9_GOSAR</name>
<dbReference type="Gene3D" id="3.30.420.10">
    <property type="entry name" value="Ribonuclease H-like superfamily/Ribonuclease H"/>
    <property type="match status" value="1"/>
</dbReference>
<comment type="caution">
    <text evidence="2">The sequence shown here is derived from an EMBL/GenBank/DDBJ whole genome shotgun (WGS) entry which is preliminary data.</text>
</comment>
<organism evidence="2 3">
    <name type="scientific">Gossypium arboreum</name>
    <name type="common">Tree cotton</name>
    <name type="synonym">Gossypium nanking</name>
    <dbReference type="NCBI Taxonomy" id="29729"/>
    <lineage>
        <taxon>Eukaryota</taxon>
        <taxon>Viridiplantae</taxon>
        <taxon>Streptophyta</taxon>
        <taxon>Embryophyta</taxon>
        <taxon>Tracheophyta</taxon>
        <taxon>Spermatophyta</taxon>
        <taxon>Magnoliopsida</taxon>
        <taxon>eudicotyledons</taxon>
        <taxon>Gunneridae</taxon>
        <taxon>Pentapetalae</taxon>
        <taxon>rosids</taxon>
        <taxon>malvids</taxon>
        <taxon>Malvales</taxon>
        <taxon>Malvaceae</taxon>
        <taxon>Malvoideae</taxon>
        <taxon>Gossypium</taxon>
    </lineage>
</organism>
<keyword evidence="3" id="KW-1185">Reference proteome</keyword>